<dbReference type="KEGG" id="smo:SELMODRAFT_431931"/>
<dbReference type="HOGENOM" id="CLU_1672293_0_0_1"/>
<gene>
    <name evidence="1" type="ORF">SELMODRAFT_431931</name>
</gene>
<keyword evidence="2" id="KW-1185">Reference proteome</keyword>
<dbReference type="Proteomes" id="UP000001514">
    <property type="component" value="Unassembled WGS sequence"/>
</dbReference>
<dbReference type="InParanoid" id="D8TEF1"/>
<name>D8TEF1_SELML</name>
<dbReference type="Gramene" id="EFJ04959">
    <property type="protein sequence ID" value="EFJ04959"/>
    <property type="gene ID" value="SELMODRAFT_431931"/>
</dbReference>
<dbReference type="AlphaFoldDB" id="D8TEF1"/>
<dbReference type="EMBL" id="GL377742">
    <property type="protein sequence ID" value="EFJ04959.1"/>
    <property type="molecule type" value="Genomic_DNA"/>
</dbReference>
<reference evidence="1 2" key="1">
    <citation type="journal article" date="2011" name="Science">
        <title>The Selaginella genome identifies genetic changes associated with the evolution of vascular plants.</title>
        <authorList>
            <person name="Banks J.A."/>
            <person name="Nishiyama T."/>
            <person name="Hasebe M."/>
            <person name="Bowman J.L."/>
            <person name="Gribskov M."/>
            <person name="dePamphilis C."/>
            <person name="Albert V.A."/>
            <person name="Aono N."/>
            <person name="Aoyama T."/>
            <person name="Ambrose B.A."/>
            <person name="Ashton N.W."/>
            <person name="Axtell M.J."/>
            <person name="Barker E."/>
            <person name="Barker M.S."/>
            <person name="Bennetzen J.L."/>
            <person name="Bonawitz N.D."/>
            <person name="Chapple C."/>
            <person name="Cheng C."/>
            <person name="Correa L.G."/>
            <person name="Dacre M."/>
            <person name="DeBarry J."/>
            <person name="Dreyer I."/>
            <person name="Elias M."/>
            <person name="Engstrom E.M."/>
            <person name="Estelle M."/>
            <person name="Feng L."/>
            <person name="Finet C."/>
            <person name="Floyd S.K."/>
            <person name="Frommer W.B."/>
            <person name="Fujita T."/>
            <person name="Gramzow L."/>
            <person name="Gutensohn M."/>
            <person name="Harholt J."/>
            <person name="Hattori M."/>
            <person name="Heyl A."/>
            <person name="Hirai T."/>
            <person name="Hiwatashi Y."/>
            <person name="Ishikawa M."/>
            <person name="Iwata M."/>
            <person name="Karol K.G."/>
            <person name="Koehler B."/>
            <person name="Kolukisaoglu U."/>
            <person name="Kubo M."/>
            <person name="Kurata T."/>
            <person name="Lalonde S."/>
            <person name="Li K."/>
            <person name="Li Y."/>
            <person name="Litt A."/>
            <person name="Lyons E."/>
            <person name="Manning G."/>
            <person name="Maruyama T."/>
            <person name="Michael T.P."/>
            <person name="Mikami K."/>
            <person name="Miyazaki S."/>
            <person name="Morinaga S."/>
            <person name="Murata T."/>
            <person name="Mueller-Roeber B."/>
            <person name="Nelson D.R."/>
            <person name="Obara M."/>
            <person name="Oguri Y."/>
            <person name="Olmstead R.G."/>
            <person name="Onodera N."/>
            <person name="Petersen B.L."/>
            <person name="Pils B."/>
            <person name="Prigge M."/>
            <person name="Rensing S.A."/>
            <person name="Riano-Pachon D.M."/>
            <person name="Roberts A.W."/>
            <person name="Sato Y."/>
            <person name="Scheller H.V."/>
            <person name="Schulz B."/>
            <person name="Schulz C."/>
            <person name="Shakirov E.V."/>
            <person name="Shibagaki N."/>
            <person name="Shinohara N."/>
            <person name="Shippen D.E."/>
            <person name="Soerensen I."/>
            <person name="Sotooka R."/>
            <person name="Sugimoto N."/>
            <person name="Sugita M."/>
            <person name="Sumikawa N."/>
            <person name="Tanurdzic M."/>
            <person name="Theissen G."/>
            <person name="Ulvskov P."/>
            <person name="Wakazuki S."/>
            <person name="Weng J.K."/>
            <person name="Willats W.W."/>
            <person name="Wipf D."/>
            <person name="Wolf P.G."/>
            <person name="Yang L."/>
            <person name="Zimmer A.D."/>
            <person name="Zhu Q."/>
            <person name="Mitros T."/>
            <person name="Hellsten U."/>
            <person name="Loque D."/>
            <person name="Otillar R."/>
            <person name="Salamov A."/>
            <person name="Schmutz J."/>
            <person name="Shapiro H."/>
            <person name="Lindquist E."/>
            <person name="Lucas S."/>
            <person name="Rokhsar D."/>
            <person name="Grigoriev I.V."/>
        </authorList>
    </citation>
    <scope>NUCLEOTIDE SEQUENCE [LARGE SCALE GENOMIC DNA]</scope>
</reference>
<organism evidence="2">
    <name type="scientific">Selaginella moellendorffii</name>
    <name type="common">Spikemoss</name>
    <dbReference type="NCBI Taxonomy" id="88036"/>
    <lineage>
        <taxon>Eukaryota</taxon>
        <taxon>Viridiplantae</taxon>
        <taxon>Streptophyta</taxon>
        <taxon>Embryophyta</taxon>
        <taxon>Tracheophyta</taxon>
        <taxon>Lycopodiopsida</taxon>
        <taxon>Selaginellales</taxon>
        <taxon>Selaginellaceae</taxon>
        <taxon>Selaginella</taxon>
    </lineage>
</organism>
<protein>
    <submittedName>
        <fullName evidence="1">Uncharacterized protein</fullName>
    </submittedName>
</protein>
<sequence>MGSSLPDLIDRTLISSFHNHEFQVNGKMLGKMEELGLDQTYKDLHKEYGLYFVMSTQNEGFNDLSQAVGLVWYTLPMFLSDLSKDRLPSFVKAVMSNSGTNEEMKDVMLKSGVKDPALEHWIPAMQLHLLYQLIKVLSKYFQSCPWNGMECNMTFNGP</sequence>
<proteinExistence type="predicted"/>
<evidence type="ECO:0000313" key="2">
    <source>
        <dbReference type="Proteomes" id="UP000001514"/>
    </source>
</evidence>
<accession>D8TEF1</accession>
<evidence type="ECO:0000313" key="1">
    <source>
        <dbReference type="EMBL" id="EFJ04959.1"/>
    </source>
</evidence>